<comment type="caution">
    <text evidence="1">The sequence shown here is derived from an EMBL/GenBank/DDBJ whole genome shotgun (WGS) entry which is preliminary data.</text>
</comment>
<dbReference type="Proteomes" id="UP001168524">
    <property type="component" value="Unassembled WGS sequence"/>
</dbReference>
<evidence type="ECO:0008006" key="3">
    <source>
        <dbReference type="Google" id="ProtNLM"/>
    </source>
</evidence>
<evidence type="ECO:0000313" key="2">
    <source>
        <dbReference type="Proteomes" id="UP001168524"/>
    </source>
</evidence>
<sequence>MPLPFILAGVAIAAAGYGVKKGVDAKGDFNTADEYNTEAQVIYDEAVEELETQKVETQEKIETLGELKVDIYENQLLEFVESFEKIKNIDFDDTELSDELNNLHLTKAEFLSISKTVLSVNETLGGGLAALGAGGMAGFAAFGSVGMLATASTGTAIGTLSGAAATNATLAWLGGGALSAGGFGMAGGMAVLGGVVAGPVLAVGGMMLAAKAEEARHNAYANLQEAKLAVEQMSNATLLTKEIGDRFTEITEILVSLQEWFILFLDDLNEIIDDSTDYRRYTERQKQLVMMCFATAKVLKNLMETRILDEDGSLVFLDFELTDARDFDDEICEFYADDDQ</sequence>
<gene>
    <name evidence="1" type="ORF">QTA56_12000</name>
</gene>
<dbReference type="RefSeq" id="WP_267981175.1">
    <property type="nucleotide sequence ID" value="NZ_JAPQKF010000005.1"/>
</dbReference>
<accession>A0ABT7WQI5</accession>
<dbReference type="EMBL" id="JAUDZE010000005">
    <property type="protein sequence ID" value="MDN0014946.1"/>
    <property type="molecule type" value="Genomic_DNA"/>
</dbReference>
<reference evidence="1" key="1">
    <citation type="submission" date="2023-06" db="EMBL/GenBank/DDBJ databases">
        <title>Two novel species of Acinetobacter isolated from motorbike repairing workshop in Vietnam.</title>
        <authorList>
            <person name="Le N.T.T."/>
        </authorList>
    </citation>
    <scope>NUCLEOTIDE SEQUENCE</scope>
    <source>
        <strain evidence="1">VNH17</strain>
    </source>
</reference>
<evidence type="ECO:0000313" key="1">
    <source>
        <dbReference type="EMBL" id="MDN0014946.1"/>
    </source>
</evidence>
<organism evidence="1 2">
    <name type="scientific">Acinetobacter thutiue</name>
    <dbReference type="NCBI Taxonomy" id="2998078"/>
    <lineage>
        <taxon>Bacteria</taxon>
        <taxon>Pseudomonadati</taxon>
        <taxon>Pseudomonadota</taxon>
        <taxon>Gammaproteobacteria</taxon>
        <taxon>Moraxellales</taxon>
        <taxon>Moraxellaceae</taxon>
        <taxon>Acinetobacter</taxon>
    </lineage>
</organism>
<keyword evidence="2" id="KW-1185">Reference proteome</keyword>
<protein>
    <recommendedName>
        <fullName evidence="3">Chemotaxis protein</fullName>
    </recommendedName>
</protein>
<proteinExistence type="predicted"/>
<name>A0ABT7WQI5_9GAMM</name>